<evidence type="ECO:0000313" key="3">
    <source>
        <dbReference type="Proteomes" id="UP000273022"/>
    </source>
</evidence>
<dbReference type="InterPro" id="IPR005122">
    <property type="entry name" value="Uracil-DNA_glycosylase-like"/>
</dbReference>
<dbReference type="SMART" id="SM00986">
    <property type="entry name" value="UDG"/>
    <property type="match status" value="1"/>
</dbReference>
<dbReference type="Gene3D" id="3.40.470.10">
    <property type="entry name" value="Uracil-DNA glycosylase-like domain"/>
    <property type="match status" value="1"/>
</dbReference>
<dbReference type="CDD" id="cd10033">
    <property type="entry name" value="UDG_like"/>
    <property type="match status" value="1"/>
</dbReference>
<organism evidence="2 3">
    <name type="scientific">Parashewanella spongiae</name>
    <dbReference type="NCBI Taxonomy" id="342950"/>
    <lineage>
        <taxon>Bacteria</taxon>
        <taxon>Pseudomonadati</taxon>
        <taxon>Pseudomonadota</taxon>
        <taxon>Gammaproteobacteria</taxon>
        <taxon>Alteromonadales</taxon>
        <taxon>Shewanellaceae</taxon>
        <taxon>Parashewanella</taxon>
    </lineage>
</organism>
<dbReference type="SMART" id="SM00987">
    <property type="entry name" value="UreE_C"/>
    <property type="match status" value="1"/>
</dbReference>
<accession>A0A3A6U509</accession>
<reference evidence="2 3" key="1">
    <citation type="submission" date="2018-09" db="EMBL/GenBank/DDBJ databases">
        <title>Phylogeny of the Shewanellaceae, and recommendation for two new genera, Pseudoshewanella and Parashewanella.</title>
        <authorList>
            <person name="Wang G."/>
        </authorList>
    </citation>
    <scope>NUCLEOTIDE SEQUENCE [LARGE SCALE GENOMIC DNA]</scope>
    <source>
        <strain evidence="2 3">KCTC 22492</strain>
    </source>
</reference>
<dbReference type="SUPFAM" id="SSF52141">
    <property type="entry name" value="Uracil-DNA glycosylase-like"/>
    <property type="match status" value="1"/>
</dbReference>
<protein>
    <submittedName>
        <fullName evidence="2">Uracil-DNA glycosylase family protein</fullName>
    </submittedName>
</protein>
<dbReference type="RefSeq" id="WP_121853250.1">
    <property type="nucleotide sequence ID" value="NZ_CP037952.1"/>
</dbReference>
<name>A0A3A6U509_9GAMM</name>
<dbReference type="AlphaFoldDB" id="A0A3A6U509"/>
<evidence type="ECO:0000313" key="2">
    <source>
        <dbReference type="EMBL" id="RJY16953.1"/>
    </source>
</evidence>
<dbReference type="InterPro" id="IPR036895">
    <property type="entry name" value="Uracil-DNA_glycosylase-like_sf"/>
</dbReference>
<comment type="caution">
    <text evidence="2">The sequence shown here is derived from an EMBL/GenBank/DDBJ whole genome shotgun (WGS) entry which is preliminary data.</text>
</comment>
<keyword evidence="3" id="KW-1185">Reference proteome</keyword>
<dbReference type="Proteomes" id="UP000273022">
    <property type="component" value="Unassembled WGS sequence"/>
</dbReference>
<sequence length="197" mass="22587">MVINKFSELLEKIQSCRHCEDHLPCPPKPVLQVHPDAKILIAGQAPGRKVQESCIPFDDASGDKLRRWLGVDKKQFYNEKQFAIVPMGFCFPGTSKQGDLPPRPECAAQWRQALLAQLPNIQLTLVIGQYAQQYHFGGKKMSVTDRVKQWKDYTPSRLALPHPSPRNIRWFQSNPWFDEQVIPYLQLQVQRLLNLGG</sequence>
<evidence type="ECO:0000259" key="1">
    <source>
        <dbReference type="SMART" id="SM00986"/>
    </source>
</evidence>
<dbReference type="Pfam" id="PF03167">
    <property type="entry name" value="UDG"/>
    <property type="match status" value="1"/>
</dbReference>
<dbReference type="PANTHER" id="PTHR42160:SF1">
    <property type="entry name" value="URACIL-DNA GLYCOSYLASE SUPERFAMILY PROTEIN"/>
    <property type="match status" value="1"/>
</dbReference>
<dbReference type="InterPro" id="IPR047124">
    <property type="entry name" value="HI_0220.2"/>
</dbReference>
<gene>
    <name evidence="2" type="ORF">D5R81_08625</name>
</gene>
<dbReference type="EMBL" id="QYYH01000043">
    <property type="protein sequence ID" value="RJY16953.1"/>
    <property type="molecule type" value="Genomic_DNA"/>
</dbReference>
<dbReference type="PANTHER" id="PTHR42160">
    <property type="entry name" value="URACIL-DNA GLYCOSYLASE SUPERFAMILY PROTEIN"/>
    <property type="match status" value="1"/>
</dbReference>
<feature type="domain" description="Uracil-DNA glycosylase-like" evidence="1">
    <location>
        <begin position="30"/>
        <end position="186"/>
    </location>
</feature>
<proteinExistence type="predicted"/>
<dbReference type="OrthoDB" id="9789139at2"/>